<dbReference type="Pfam" id="PF22938">
    <property type="entry name" value="Integrase_p58_C"/>
    <property type="match status" value="1"/>
</dbReference>
<dbReference type="Gene3D" id="1.10.340.70">
    <property type="match status" value="1"/>
</dbReference>
<dbReference type="EMBL" id="CACVKT020006773">
    <property type="protein sequence ID" value="CAC5403495.1"/>
    <property type="molecule type" value="Genomic_DNA"/>
</dbReference>
<dbReference type="Proteomes" id="UP000507470">
    <property type="component" value="Unassembled WGS sequence"/>
</dbReference>
<proteinExistence type="predicted"/>
<dbReference type="Pfam" id="PF17921">
    <property type="entry name" value="Integrase_H2C2"/>
    <property type="match status" value="1"/>
</dbReference>
<dbReference type="InterPro" id="IPR041588">
    <property type="entry name" value="Integrase_H2C2"/>
</dbReference>
<dbReference type="AlphaFoldDB" id="A0A6J8D607"/>
<protein>
    <submittedName>
        <fullName evidence="4">Uncharacterized protein</fullName>
    </submittedName>
</protein>
<dbReference type="InterPro" id="IPR036397">
    <property type="entry name" value="RNaseH_sf"/>
</dbReference>
<dbReference type="GO" id="GO:0003676">
    <property type="term" value="F:nucleic acid binding"/>
    <property type="evidence" value="ECO:0007669"/>
    <property type="project" value="InterPro"/>
</dbReference>
<evidence type="ECO:0000259" key="3">
    <source>
        <dbReference type="Pfam" id="PF22938"/>
    </source>
</evidence>
<dbReference type="InterPro" id="IPR054465">
    <property type="entry name" value="Integrase_p58-like_C"/>
</dbReference>
<evidence type="ECO:0000313" key="5">
    <source>
        <dbReference type="Proteomes" id="UP000507470"/>
    </source>
</evidence>
<dbReference type="Gene3D" id="3.30.420.10">
    <property type="entry name" value="Ribonuclease H-like superfamily/Ribonuclease H"/>
    <property type="match status" value="1"/>
</dbReference>
<dbReference type="InterPro" id="IPR050951">
    <property type="entry name" value="Retrovirus_Pol_polyprotein"/>
</dbReference>
<reference evidence="4 5" key="1">
    <citation type="submission" date="2020-06" db="EMBL/GenBank/DDBJ databases">
        <authorList>
            <person name="Li R."/>
            <person name="Bekaert M."/>
        </authorList>
    </citation>
    <scope>NUCLEOTIDE SEQUENCE [LARGE SCALE GENOMIC DNA]</scope>
    <source>
        <strain evidence="5">wild</strain>
    </source>
</reference>
<dbReference type="PANTHER" id="PTHR37984">
    <property type="entry name" value="PROTEIN CBG26694"/>
    <property type="match status" value="1"/>
</dbReference>
<evidence type="ECO:0000259" key="2">
    <source>
        <dbReference type="Pfam" id="PF17921"/>
    </source>
</evidence>
<dbReference type="PANTHER" id="PTHR37984:SF15">
    <property type="entry name" value="INTEGRASE CATALYTIC DOMAIN-CONTAINING PROTEIN"/>
    <property type="match status" value="1"/>
</dbReference>
<feature type="region of interest" description="Disordered" evidence="1">
    <location>
        <begin position="1"/>
        <end position="23"/>
    </location>
</feature>
<feature type="domain" description="Integrase zinc-binding" evidence="2">
    <location>
        <begin position="106"/>
        <end position="163"/>
    </location>
</feature>
<keyword evidence="5" id="KW-1185">Reference proteome</keyword>
<organism evidence="4 5">
    <name type="scientific">Mytilus coruscus</name>
    <name type="common">Sea mussel</name>
    <dbReference type="NCBI Taxonomy" id="42192"/>
    <lineage>
        <taxon>Eukaryota</taxon>
        <taxon>Metazoa</taxon>
        <taxon>Spiralia</taxon>
        <taxon>Lophotrochozoa</taxon>
        <taxon>Mollusca</taxon>
        <taxon>Bivalvia</taxon>
        <taxon>Autobranchia</taxon>
        <taxon>Pteriomorphia</taxon>
        <taxon>Mytilida</taxon>
        <taxon>Mytiloidea</taxon>
        <taxon>Mytilidae</taxon>
        <taxon>Mytilinae</taxon>
        <taxon>Mytilus</taxon>
    </lineage>
</organism>
<name>A0A6J8D607_MYTCO</name>
<dbReference type="OrthoDB" id="6107077at2759"/>
<feature type="domain" description="Integrase p58-like C-terminal" evidence="3">
    <location>
        <begin position="330"/>
        <end position="363"/>
    </location>
</feature>
<evidence type="ECO:0000256" key="1">
    <source>
        <dbReference type="SAM" id="MobiDB-lite"/>
    </source>
</evidence>
<dbReference type="FunFam" id="1.10.340.70:FF:000001">
    <property type="entry name" value="Retrovirus-related Pol polyprotein from transposon gypsy-like Protein"/>
    <property type="match status" value="1"/>
</dbReference>
<evidence type="ECO:0000313" key="4">
    <source>
        <dbReference type="EMBL" id="CAC5403495.1"/>
    </source>
</evidence>
<sequence>MSCSVNAISKGNNNPSKSSELPDITQSNWVEQWDNEEILRLQQEDSNLSTVMQFLKNGNEKPVVNTPNQELSALLRQWDLLFTQNELLYRKFYEIDGSITNQLVAPRELRKEIMQQLQNNRTASHLGREKTLLKVRSRFYWPLMTSDVARWYQTCPSCAKRKPGPGMGKYPMQHCSVTSPLECIAIDIMGLLPMTDDQNEYIMVVDENRSDWNDHFPFIMMAYRAAVHESTKCTPNLLMLGREIRLPLDVIVGSPPNKGNIDCPIRYIEWVKEAMQRSFDFAHEKLEASFHRQKHYYDVKLKPRNFTKDQLVWYWYPPHAKQKLGLGWTGPFKIIRKIADVTYQIQSCHNAKMKIVHVDHLKRVEGDGIENQLLNVDSSFKTLFESESQESNDTEIEAIDTFLVTDSDAIGVNYH</sequence>
<gene>
    <name evidence="4" type="ORF">MCOR_37381</name>
</gene>
<accession>A0A6J8D607</accession>